<dbReference type="RefSeq" id="WP_204700844.1">
    <property type="nucleotide sequence ID" value="NZ_JAFBDQ010000004.1"/>
</dbReference>
<dbReference type="InterPro" id="IPR036593">
    <property type="entry name" value="CPE0013-like_sf"/>
</dbReference>
<dbReference type="Pfam" id="PF07892">
    <property type="entry name" value="DUF1667"/>
    <property type="match status" value="1"/>
</dbReference>
<dbReference type="PANTHER" id="PTHR39450:SF1">
    <property type="entry name" value="DUF1667 DOMAIN-CONTAINING PROTEIN"/>
    <property type="match status" value="1"/>
</dbReference>
<dbReference type="AlphaFoldDB" id="A0A938XWU3"/>
<dbReference type="EMBL" id="JAFBDQ010000009">
    <property type="protein sequence ID" value="MBM7557102.1"/>
    <property type="molecule type" value="Genomic_DNA"/>
</dbReference>
<dbReference type="SUPFAM" id="SSF160148">
    <property type="entry name" value="CPE0013-like"/>
    <property type="match status" value="1"/>
</dbReference>
<dbReference type="Gene3D" id="3.10.530.10">
    <property type="entry name" value="CPE0013-like"/>
    <property type="match status" value="1"/>
</dbReference>
<sequence>MSETVEITCISCPMGCDVELEVNEDDDIVDIDGNSCQAGIEYVKNEYRNPTRILPTTARVKGGVLPLVPVKTDEPMPKGLLDEAMEEIAKVELEAPVELGDVVIENILDTGVNIVATRDLPKK</sequence>
<evidence type="ECO:0000313" key="2">
    <source>
        <dbReference type="EMBL" id="MBM7557102.1"/>
    </source>
</evidence>
<organism evidence="2 3">
    <name type="scientific">Halanaerobacter jeridensis</name>
    <dbReference type="NCBI Taxonomy" id="706427"/>
    <lineage>
        <taxon>Bacteria</taxon>
        <taxon>Bacillati</taxon>
        <taxon>Bacillota</taxon>
        <taxon>Clostridia</taxon>
        <taxon>Halanaerobiales</taxon>
        <taxon>Halobacteroidaceae</taxon>
        <taxon>Halanaerobacter</taxon>
    </lineage>
</organism>
<gene>
    <name evidence="1" type="ORF">JOC47_000965</name>
    <name evidence="2" type="ORF">JOC47_001956</name>
</gene>
<evidence type="ECO:0000313" key="1">
    <source>
        <dbReference type="EMBL" id="MBM7556129.1"/>
    </source>
</evidence>
<accession>A0A938XWU3</accession>
<proteinExistence type="predicted"/>
<protein>
    <submittedName>
        <fullName evidence="2">CxxC motif-containing protein</fullName>
    </submittedName>
</protein>
<evidence type="ECO:0000313" key="3">
    <source>
        <dbReference type="Proteomes" id="UP000774000"/>
    </source>
</evidence>
<reference evidence="2" key="1">
    <citation type="submission" date="2021-01" db="EMBL/GenBank/DDBJ databases">
        <title>Genomic Encyclopedia of Type Strains, Phase IV (KMG-IV): sequencing the most valuable type-strain genomes for metagenomic binning, comparative biology and taxonomic classification.</title>
        <authorList>
            <person name="Goeker M."/>
        </authorList>
    </citation>
    <scope>NUCLEOTIDE SEQUENCE</scope>
    <source>
        <strain evidence="2">DSM 23230</strain>
    </source>
</reference>
<name>A0A938XWU3_9FIRM</name>
<dbReference type="Proteomes" id="UP000774000">
    <property type="component" value="Unassembled WGS sequence"/>
</dbReference>
<comment type="caution">
    <text evidence="2">The sequence shown here is derived from an EMBL/GenBank/DDBJ whole genome shotgun (WGS) entry which is preliminary data.</text>
</comment>
<dbReference type="PANTHER" id="PTHR39450">
    <property type="entry name" value="MOLYBDOPTERIN OXIDOREDUCTASE, 4FE-4S CLUSTER-BINDING SUBUNIT"/>
    <property type="match status" value="1"/>
</dbReference>
<keyword evidence="3" id="KW-1185">Reference proteome</keyword>
<dbReference type="InterPro" id="IPR012460">
    <property type="entry name" value="DUF1667"/>
</dbReference>
<dbReference type="EMBL" id="JAFBDQ010000004">
    <property type="protein sequence ID" value="MBM7556129.1"/>
    <property type="molecule type" value="Genomic_DNA"/>
</dbReference>